<comment type="catalytic activity">
    <reaction evidence="1">
        <text>Hydrolyzes free adenine bases from 7,8-dihydro-8-oxoguanine:adenine mismatched double-stranded DNA, leaving an apurinic site.</text>
        <dbReference type="EC" id="3.2.2.31"/>
    </reaction>
</comment>
<dbReference type="GO" id="GO:0034039">
    <property type="term" value="F:8-oxo-7,8-dihydroguanine DNA N-glycosylase activity"/>
    <property type="evidence" value="ECO:0007669"/>
    <property type="project" value="TreeGrafter"/>
</dbReference>
<dbReference type="Gene3D" id="3.90.79.10">
    <property type="entry name" value="Nucleoside Triphosphate Pyrophosphohydrolase"/>
    <property type="match status" value="1"/>
</dbReference>
<organism evidence="16 17">
    <name type="scientific">Hoylesella loescheii DSM 19665 = JCM 12249 = ATCC 15930</name>
    <dbReference type="NCBI Taxonomy" id="1122985"/>
    <lineage>
        <taxon>Bacteria</taxon>
        <taxon>Pseudomonadati</taxon>
        <taxon>Bacteroidota</taxon>
        <taxon>Bacteroidia</taxon>
        <taxon>Bacteroidales</taxon>
        <taxon>Prevotellaceae</taxon>
        <taxon>Hoylesella</taxon>
    </lineage>
</organism>
<dbReference type="Pfam" id="PF00730">
    <property type="entry name" value="HhH-GPD"/>
    <property type="match status" value="1"/>
</dbReference>
<evidence type="ECO:0000256" key="2">
    <source>
        <dbReference type="ARBA" id="ARBA00001966"/>
    </source>
</evidence>
<keyword evidence="13" id="KW-0234">DNA repair</keyword>
<dbReference type="GO" id="GO:0051539">
    <property type="term" value="F:4 iron, 4 sulfur cluster binding"/>
    <property type="evidence" value="ECO:0007669"/>
    <property type="project" value="UniProtKB-KW"/>
</dbReference>
<dbReference type="PATRIC" id="fig|1122985.7.peg.3297"/>
<dbReference type="GO" id="GO:0035485">
    <property type="term" value="F:adenine/guanine mispair binding"/>
    <property type="evidence" value="ECO:0007669"/>
    <property type="project" value="TreeGrafter"/>
</dbReference>
<reference evidence="16 17" key="1">
    <citation type="submission" date="2013-08" db="EMBL/GenBank/DDBJ databases">
        <authorList>
            <person name="Weinstock G."/>
            <person name="Sodergren E."/>
            <person name="Wylie T."/>
            <person name="Fulton L."/>
            <person name="Fulton R."/>
            <person name="Fronick C."/>
            <person name="O'Laughlin M."/>
            <person name="Godfrey J."/>
            <person name="Miner T."/>
            <person name="Herter B."/>
            <person name="Appelbaum E."/>
            <person name="Cordes M."/>
            <person name="Lek S."/>
            <person name="Wollam A."/>
            <person name="Pepin K.H."/>
            <person name="Palsikar V.B."/>
            <person name="Mitreva M."/>
            <person name="Wilson R.K."/>
        </authorList>
    </citation>
    <scope>NUCLEOTIDE SEQUENCE [LARGE SCALE GENOMIC DNA]</scope>
    <source>
        <strain evidence="16 17">ATCC 15930</strain>
    </source>
</reference>
<dbReference type="SMART" id="SM00478">
    <property type="entry name" value="ENDO3c"/>
    <property type="match status" value="1"/>
</dbReference>
<dbReference type="PANTHER" id="PTHR42944">
    <property type="entry name" value="ADENINE DNA GLYCOSYLASE"/>
    <property type="match status" value="1"/>
</dbReference>
<dbReference type="GO" id="GO:0000701">
    <property type="term" value="F:purine-specific mismatch base pair DNA N-glycosylase activity"/>
    <property type="evidence" value="ECO:0007669"/>
    <property type="project" value="UniProtKB-EC"/>
</dbReference>
<keyword evidence="10" id="KW-0378">Hydrolase</keyword>
<dbReference type="RefSeq" id="WP_018967550.1">
    <property type="nucleotide sequence ID" value="NZ_KB899215.1"/>
</dbReference>
<evidence type="ECO:0000256" key="1">
    <source>
        <dbReference type="ARBA" id="ARBA00000843"/>
    </source>
</evidence>
<dbReference type="GO" id="GO:0046872">
    <property type="term" value="F:metal ion binding"/>
    <property type="evidence" value="ECO:0007669"/>
    <property type="project" value="UniProtKB-KW"/>
</dbReference>
<evidence type="ECO:0000256" key="7">
    <source>
        <dbReference type="ARBA" id="ARBA00022485"/>
    </source>
</evidence>
<evidence type="ECO:0000256" key="12">
    <source>
        <dbReference type="ARBA" id="ARBA00023014"/>
    </source>
</evidence>
<dbReference type="eggNOG" id="COG1194">
    <property type="taxonomic scope" value="Bacteria"/>
</dbReference>
<dbReference type="Proteomes" id="UP000027442">
    <property type="component" value="Unassembled WGS sequence"/>
</dbReference>
<dbReference type="EMBL" id="JNGW01000140">
    <property type="protein sequence ID" value="KDR50739.1"/>
    <property type="molecule type" value="Genomic_DNA"/>
</dbReference>
<evidence type="ECO:0000256" key="3">
    <source>
        <dbReference type="ARBA" id="ARBA00002933"/>
    </source>
</evidence>
<dbReference type="SUPFAM" id="SSF48150">
    <property type="entry name" value="DNA-glycosylase"/>
    <property type="match status" value="1"/>
</dbReference>
<dbReference type="GO" id="GO:0006284">
    <property type="term" value="P:base-excision repair"/>
    <property type="evidence" value="ECO:0007669"/>
    <property type="project" value="InterPro"/>
</dbReference>
<dbReference type="InterPro" id="IPR023170">
    <property type="entry name" value="HhH_base_excis_C"/>
</dbReference>
<dbReference type="InterPro" id="IPR029119">
    <property type="entry name" value="MutY_C"/>
</dbReference>
<evidence type="ECO:0000256" key="14">
    <source>
        <dbReference type="ARBA" id="ARBA00023295"/>
    </source>
</evidence>
<evidence type="ECO:0000256" key="6">
    <source>
        <dbReference type="ARBA" id="ARBA00022023"/>
    </source>
</evidence>
<evidence type="ECO:0000313" key="16">
    <source>
        <dbReference type="EMBL" id="KDR50739.1"/>
    </source>
</evidence>
<dbReference type="HOGENOM" id="CLU_012862_0_3_10"/>
<dbReference type="Gene3D" id="1.10.1670.10">
    <property type="entry name" value="Helix-hairpin-Helix base-excision DNA repair enzymes (C-terminal)"/>
    <property type="match status" value="1"/>
</dbReference>
<dbReference type="Gene3D" id="1.10.340.30">
    <property type="entry name" value="Hypothetical protein, domain 2"/>
    <property type="match status" value="1"/>
</dbReference>
<evidence type="ECO:0000256" key="8">
    <source>
        <dbReference type="ARBA" id="ARBA00022723"/>
    </source>
</evidence>
<keyword evidence="17" id="KW-1185">Reference proteome</keyword>
<dbReference type="CDD" id="cd03431">
    <property type="entry name" value="NUDIX_DNA_Glycosylase_C-MutY"/>
    <property type="match status" value="1"/>
</dbReference>
<accession>A0A069QFH5</accession>
<dbReference type="AlphaFoldDB" id="A0A069QFH5"/>
<evidence type="ECO:0000256" key="9">
    <source>
        <dbReference type="ARBA" id="ARBA00022763"/>
    </source>
</evidence>
<evidence type="ECO:0000256" key="10">
    <source>
        <dbReference type="ARBA" id="ARBA00022801"/>
    </source>
</evidence>
<keyword evidence="14" id="KW-0326">Glycosidase</keyword>
<evidence type="ECO:0000313" key="17">
    <source>
        <dbReference type="Proteomes" id="UP000027442"/>
    </source>
</evidence>
<evidence type="ECO:0000256" key="11">
    <source>
        <dbReference type="ARBA" id="ARBA00023004"/>
    </source>
</evidence>
<keyword evidence="9" id="KW-0227">DNA damage</keyword>
<evidence type="ECO:0000256" key="5">
    <source>
        <dbReference type="ARBA" id="ARBA00012045"/>
    </source>
</evidence>
<comment type="cofactor">
    <cofactor evidence="2">
        <name>[4Fe-4S] cluster</name>
        <dbReference type="ChEBI" id="CHEBI:49883"/>
    </cofactor>
</comment>
<evidence type="ECO:0000256" key="4">
    <source>
        <dbReference type="ARBA" id="ARBA00008343"/>
    </source>
</evidence>
<feature type="domain" description="HhH-GPD" evidence="15">
    <location>
        <begin position="39"/>
        <end position="188"/>
    </location>
</feature>
<dbReference type="Pfam" id="PF14815">
    <property type="entry name" value="NUDIX_4"/>
    <property type="match status" value="1"/>
</dbReference>
<evidence type="ECO:0000256" key="13">
    <source>
        <dbReference type="ARBA" id="ARBA00023204"/>
    </source>
</evidence>
<protein>
    <recommendedName>
        <fullName evidence="6">Adenine DNA glycosylase</fullName>
        <ecNumber evidence="5">3.2.2.31</ecNumber>
    </recommendedName>
</protein>
<dbReference type="InterPro" id="IPR044298">
    <property type="entry name" value="MIG/MutY"/>
</dbReference>
<keyword evidence="8" id="KW-0479">Metal-binding</keyword>
<proteinExistence type="inferred from homology"/>
<dbReference type="CDD" id="cd00056">
    <property type="entry name" value="ENDO3c"/>
    <property type="match status" value="1"/>
</dbReference>
<sequence>MTTTHPFSTALLHWFQHHGRSLPWRETKDPYAIWLSEVILQQTRVSQGLAYWQRFMHNYPTVNALAAATEDEVLRLWQGLGYYSRARYLHQAAKQIVELGYFPNTHDAISKLKGVGPYTAAAIASIAFNLPVAVVDGNVYRVLARFFGIDTPINSTEGKKQFATLAQSLLPHHAPARFNEAIMDFGALQCLPVKGETGKTNNDIATTNESPAFCNDCPLNGQCVAYAQGLVRSLPVKTKSQAPKLRRMGYIYIRCRGEVAIRKRPAGDIWQGLWEPLLYEDEVLSSAQTPKTSKQESTNFIEDFPSPQLLAYLDSLLKGEQCATPTATSVHTHPHPTNSSPTIKGPYTFRHVLTHRIIMAQFAIVETEVKPTLSSDYIWVTERELNKYAISRLFELFQERMKG</sequence>
<keyword evidence="12" id="KW-0411">Iron-sulfur</keyword>
<evidence type="ECO:0000259" key="15">
    <source>
        <dbReference type="SMART" id="SM00478"/>
    </source>
</evidence>
<dbReference type="GO" id="GO:0006298">
    <property type="term" value="P:mismatch repair"/>
    <property type="evidence" value="ECO:0007669"/>
    <property type="project" value="TreeGrafter"/>
</dbReference>
<gene>
    <name evidence="16" type="ORF">HMPREF1991_03181</name>
</gene>
<dbReference type="GO" id="GO:0032357">
    <property type="term" value="F:oxidized purine DNA binding"/>
    <property type="evidence" value="ECO:0007669"/>
    <property type="project" value="TreeGrafter"/>
</dbReference>
<name>A0A069QFH5_HOYLO</name>
<dbReference type="EC" id="3.2.2.31" evidence="5"/>
<comment type="function">
    <text evidence="3">Adenine glycosylase active on G-A mispairs. MutY also corrects error-prone DNA synthesis past GO lesions which are due to the oxidatively damaged form of guanine: 7,8-dihydro-8-oxoguanine (8-oxo-dGTP).</text>
</comment>
<comment type="caution">
    <text evidence="16">The sequence shown here is derived from an EMBL/GenBank/DDBJ whole genome shotgun (WGS) entry which is preliminary data.</text>
</comment>
<keyword evidence="11" id="KW-0408">Iron</keyword>
<dbReference type="InterPro" id="IPR003265">
    <property type="entry name" value="HhH-GPD_domain"/>
</dbReference>
<comment type="similarity">
    <text evidence="4">Belongs to the Nth/MutY family.</text>
</comment>
<keyword evidence="7" id="KW-0004">4Fe-4S</keyword>
<dbReference type="InterPro" id="IPR011257">
    <property type="entry name" value="DNA_glycosylase"/>
</dbReference>
<dbReference type="PANTHER" id="PTHR42944:SF1">
    <property type="entry name" value="ADENINE DNA GLYCOSYLASE"/>
    <property type="match status" value="1"/>
</dbReference>
<dbReference type="FunFam" id="1.10.340.30:FF:000002">
    <property type="entry name" value="Adenine DNA glycosylase"/>
    <property type="match status" value="1"/>
</dbReference>